<evidence type="ECO:0000256" key="2">
    <source>
        <dbReference type="SAM" id="MobiDB-lite"/>
    </source>
</evidence>
<dbReference type="Proteomes" id="UP000323386">
    <property type="component" value="Unassembled WGS sequence"/>
</dbReference>
<dbReference type="InterPro" id="IPR050791">
    <property type="entry name" value="Aldo-Keto_reductase"/>
</dbReference>
<feature type="region of interest" description="Disordered" evidence="2">
    <location>
        <begin position="1"/>
        <end position="24"/>
    </location>
</feature>
<keyword evidence="5" id="KW-1185">Reference proteome</keyword>
<dbReference type="InterPro" id="IPR023210">
    <property type="entry name" value="NADP_OxRdtase_dom"/>
</dbReference>
<dbReference type="AlphaFoldDB" id="A0A5C3F9W1"/>
<organism evidence="4 5">
    <name type="scientific">Pseudozyma flocculosa</name>
    <dbReference type="NCBI Taxonomy" id="84751"/>
    <lineage>
        <taxon>Eukaryota</taxon>
        <taxon>Fungi</taxon>
        <taxon>Dikarya</taxon>
        <taxon>Basidiomycota</taxon>
        <taxon>Ustilaginomycotina</taxon>
        <taxon>Ustilaginomycetes</taxon>
        <taxon>Ustilaginales</taxon>
        <taxon>Ustilaginaceae</taxon>
        <taxon>Pseudozyma</taxon>
    </lineage>
</organism>
<evidence type="ECO:0000313" key="4">
    <source>
        <dbReference type="EMBL" id="SPO41194.1"/>
    </source>
</evidence>
<gene>
    <name evidence="4" type="ORF">PSFLO_06676</name>
</gene>
<reference evidence="4 5" key="1">
    <citation type="submission" date="2018-03" db="EMBL/GenBank/DDBJ databases">
        <authorList>
            <person name="Guldener U."/>
        </authorList>
    </citation>
    <scope>NUCLEOTIDE SEQUENCE [LARGE SCALE GENOMIC DNA]</scope>
    <source>
        <strain evidence="4 5">DAOM196992</strain>
    </source>
</reference>
<dbReference type="SUPFAM" id="SSF51430">
    <property type="entry name" value="NAD(P)-linked oxidoreductase"/>
    <property type="match status" value="1"/>
</dbReference>
<feature type="compositionally biased region" description="Low complexity" evidence="2">
    <location>
        <begin position="1"/>
        <end position="18"/>
    </location>
</feature>
<feature type="domain" description="NADP-dependent oxidoreductase" evidence="3">
    <location>
        <begin position="33"/>
        <end position="361"/>
    </location>
</feature>
<dbReference type="Gene3D" id="3.20.20.100">
    <property type="entry name" value="NADP-dependent oxidoreductase domain"/>
    <property type="match status" value="1"/>
</dbReference>
<sequence>MTTHNATATAAAQAPAPTRKLGGSASSISVGQIAFGLMGMTWCSIGSRTPDTQAFETMKAAADSGATLWNTGAFYGPTEDPYANLDLLKRFFDANPDYKDRVFLSVKGGLHQPSFREKGIFGSFFDSTPSNLEEDLRHIRAHLGTDQGGKQIDFYEMARIDTKVPIEEAMQNLLSLSSQTYTDAKSGQEVRGKGLFHHISISEVGAETIRRAAKAAPLAFVEIEYSPFCRDADELGVVRVCEELQLPILAYSPVGKGMLTGAIKSRADLPEGDMRLTQDKFSEEHFENNLKLAHIFQELASKREDKCTPAQLALAWLIHRSASGLVVPLPGSSKAERVRENTAAARLVLSPAEVRQIDAVLDEFGVHGGRYSEAARKHQPLWG</sequence>
<dbReference type="OrthoDB" id="37537at2759"/>
<protein>
    <submittedName>
        <fullName evidence="4">Related to Aldo-keto reductase yakc [NADP+]</fullName>
    </submittedName>
</protein>
<evidence type="ECO:0000256" key="1">
    <source>
        <dbReference type="ARBA" id="ARBA00023002"/>
    </source>
</evidence>
<dbReference type="Pfam" id="PF00248">
    <property type="entry name" value="Aldo_ket_red"/>
    <property type="match status" value="1"/>
</dbReference>
<dbReference type="GO" id="GO:0016491">
    <property type="term" value="F:oxidoreductase activity"/>
    <property type="evidence" value="ECO:0007669"/>
    <property type="project" value="UniProtKB-KW"/>
</dbReference>
<proteinExistence type="predicted"/>
<evidence type="ECO:0000259" key="3">
    <source>
        <dbReference type="Pfam" id="PF00248"/>
    </source>
</evidence>
<keyword evidence="1" id="KW-0560">Oxidoreductase</keyword>
<dbReference type="CDD" id="cd19077">
    <property type="entry name" value="AKR_AKR8A1-2"/>
    <property type="match status" value="1"/>
</dbReference>
<dbReference type="GO" id="GO:0005737">
    <property type="term" value="C:cytoplasm"/>
    <property type="evidence" value="ECO:0007669"/>
    <property type="project" value="TreeGrafter"/>
</dbReference>
<accession>A0A5C3F9W1</accession>
<evidence type="ECO:0000313" key="5">
    <source>
        <dbReference type="Proteomes" id="UP000323386"/>
    </source>
</evidence>
<dbReference type="PANTHER" id="PTHR43625:SF78">
    <property type="entry name" value="PYRIDOXAL REDUCTASE-RELATED"/>
    <property type="match status" value="1"/>
</dbReference>
<dbReference type="PANTHER" id="PTHR43625">
    <property type="entry name" value="AFLATOXIN B1 ALDEHYDE REDUCTASE"/>
    <property type="match status" value="1"/>
</dbReference>
<dbReference type="InterPro" id="IPR036812">
    <property type="entry name" value="NAD(P)_OxRdtase_dom_sf"/>
</dbReference>
<name>A0A5C3F9W1_9BASI</name>
<dbReference type="EMBL" id="OOIP01000025">
    <property type="protein sequence ID" value="SPO41194.1"/>
    <property type="molecule type" value="Genomic_DNA"/>
</dbReference>